<evidence type="ECO:0000313" key="2">
    <source>
        <dbReference type="Proteomes" id="UP000266568"/>
    </source>
</evidence>
<dbReference type="PANTHER" id="PTHR13812">
    <property type="entry name" value="KETIMINE REDUCTASE MU-CRYSTALLIN"/>
    <property type="match status" value="1"/>
</dbReference>
<dbReference type="PIRSF" id="PIRSF001439">
    <property type="entry name" value="CryM"/>
    <property type="match status" value="1"/>
</dbReference>
<reference evidence="1 2" key="1">
    <citation type="submission" date="2018-08" db="EMBL/GenBank/DDBJ databases">
        <title>Genomic Encyclopedia of Type Strains, Phase IV (KMG-IV): sequencing the most valuable type-strain genomes for metagenomic binning, comparative biology and taxonomic classification.</title>
        <authorList>
            <person name="Goeker M."/>
        </authorList>
    </citation>
    <scope>NUCLEOTIDE SEQUENCE [LARGE SCALE GENOMIC DNA]</scope>
    <source>
        <strain evidence="1 2">DSM 25527</strain>
    </source>
</reference>
<organism evidence="1 2">
    <name type="scientific">Hephaestia caeni</name>
    <dbReference type="NCBI Taxonomy" id="645617"/>
    <lineage>
        <taxon>Bacteria</taxon>
        <taxon>Pseudomonadati</taxon>
        <taxon>Pseudomonadota</taxon>
        <taxon>Alphaproteobacteria</taxon>
        <taxon>Sphingomonadales</taxon>
        <taxon>Sphingomonadaceae</taxon>
        <taxon>Hephaestia</taxon>
    </lineage>
</organism>
<name>A0A397P8D8_9SPHN</name>
<dbReference type="AlphaFoldDB" id="A0A397P8D8"/>
<dbReference type="Gene3D" id="3.40.50.720">
    <property type="entry name" value="NAD(P)-binding Rossmann-like Domain"/>
    <property type="match status" value="1"/>
</dbReference>
<evidence type="ECO:0000313" key="1">
    <source>
        <dbReference type="EMBL" id="RIA44329.1"/>
    </source>
</evidence>
<dbReference type="Proteomes" id="UP000266568">
    <property type="component" value="Unassembled WGS sequence"/>
</dbReference>
<proteinExistence type="predicted"/>
<dbReference type="Gene3D" id="3.30.1780.10">
    <property type="entry name" value="ornithine cyclodeaminase, domain 1"/>
    <property type="match status" value="1"/>
</dbReference>
<dbReference type="OrthoDB" id="9785971at2"/>
<dbReference type="EMBL" id="QXDC01000003">
    <property type="protein sequence ID" value="RIA44329.1"/>
    <property type="molecule type" value="Genomic_DNA"/>
</dbReference>
<dbReference type="SUPFAM" id="SSF51735">
    <property type="entry name" value="NAD(P)-binding Rossmann-fold domains"/>
    <property type="match status" value="1"/>
</dbReference>
<accession>A0A397P8D8</accession>
<protein>
    <submittedName>
        <fullName evidence="1">Ornithine cyclodeaminase</fullName>
    </submittedName>
</protein>
<dbReference type="RefSeq" id="WP_119035992.1">
    <property type="nucleotide sequence ID" value="NZ_QXDC01000003.1"/>
</dbReference>
<sequence length="331" mass="34984">MTQGIWISEAEVVSVMALPEAIDALRAGLREEAEGRATNMAKTHATWANGSNLHAIGAVFEGWNIVGTKTWAHTAGGAMPLLVLLDASTGAIVAMIEAFALGQMRTGGISGVGTDVMARPDASRLAMIGAGKQSITQIAAVAAVRRLDRVTVWSPTAANRAALAEKVEQKLGIEAIAAQTLDEALDAADIVTLVTRARAPVITRDMLARGVHLNAVGAITPERVEFEPALLDRATVTGADSVPQVRRLSQEFMAAFGDDEAQWARLQPLSALVARDQRRPADADLTVFKAMGMGISDLSLGIEILRRVRAAGLGRPIAPITRQAPRLTLNP</sequence>
<dbReference type="PANTHER" id="PTHR13812:SF19">
    <property type="entry name" value="KETIMINE REDUCTASE MU-CRYSTALLIN"/>
    <property type="match status" value="1"/>
</dbReference>
<gene>
    <name evidence="1" type="ORF">DFR49_2570</name>
</gene>
<keyword evidence="2" id="KW-1185">Reference proteome</keyword>
<dbReference type="InterPro" id="IPR023401">
    <property type="entry name" value="ODC_N"/>
</dbReference>
<dbReference type="Pfam" id="PF02423">
    <property type="entry name" value="OCD_Mu_crystall"/>
    <property type="match status" value="1"/>
</dbReference>
<dbReference type="GO" id="GO:0005737">
    <property type="term" value="C:cytoplasm"/>
    <property type="evidence" value="ECO:0007669"/>
    <property type="project" value="TreeGrafter"/>
</dbReference>
<dbReference type="InterPro" id="IPR003462">
    <property type="entry name" value="ODC_Mu_crystall"/>
</dbReference>
<dbReference type="InterPro" id="IPR036291">
    <property type="entry name" value="NAD(P)-bd_dom_sf"/>
</dbReference>
<comment type="caution">
    <text evidence="1">The sequence shown here is derived from an EMBL/GenBank/DDBJ whole genome shotgun (WGS) entry which is preliminary data.</text>
</comment>